<keyword evidence="2" id="KW-0695">RNA-directed DNA polymerase</keyword>
<comment type="caution">
    <text evidence="2">The sequence shown here is derived from an EMBL/GenBank/DDBJ whole genome shotgun (WGS) entry which is preliminary data.</text>
</comment>
<organism evidence="2 3">
    <name type="scientific">Tanacetum coccineum</name>
    <dbReference type="NCBI Taxonomy" id="301880"/>
    <lineage>
        <taxon>Eukaryota</taxon>
        <taxon>Viridiplantae</taxon>
        <taxon>Streptophyta</taxon>
        <taxon>Embryophyta</taxon>
        <taxon>Tracheophyta</taxon>
        <taxon>Spermatophyta</taxon>
        <taxon>Magnoliopsida</taxon>
        <taxon>eudicotyledons</taxon>
        <taxon>Gunneridae</taxon>
        <taxon>Pentapetalae</taxon>
        <taxon>asterids</taxon>
        <taxon>campanulids</taxon>
        <taxon>Asterales</taxon>
        <taxon>Asteraceae</taxon>
        <taxon>Asteroideae</taxon>
        <taxon>Anthemideae</taxon>
        <taxon>Anthemidinae</taxon>
        <taxon>Tanacetum</taxon>
    </lineage>
</organism>
<keyword evidence="3" id="KW-1185">Reference proteome</keyword>
<keyword evidence="2" id="KW-0548">Nucleotidyltransferase</keyword>
<reference evidence="2" key="2">
    <citation type="submission" date="2022-01" db="EMBL/GenBank/DDBJ databases">
        <authorList>
            <person name="Yamashiro T."/>
            <person name="Shiraishi A."/>
            <person name="Satake H."/>
            <person name="Nakayama K."/>
        </authorList>
    </citation>
    <scope>NUCLEOTIDE SEQUENCE</scope>
</reference>
<accession>A0ABQ5BXW6</accession>
<keyword evidence="2" id="KW-0808">Transferase</keyword>
<proteinExistence type="predicted"/>
<gene>
    <name evidence="2" type="ORF">Tco_0876415</name>
</gene>
<reference evidence="2" key="1">
    <citation type="journal article" date="2022" name="Int. J. Mol. Sci.">
        <title>Draft Genome of Tanacetum Coccineum: Genomic Comparison of Closely Related Tanacetum-Family Plants.</title>
        <authorList>
            <person name="Yamashiro T."/>
            <person name="Shiraishi A."/>
            <person name="Nakayama K."/>
            <person name="Satake H."/>
        </authorList>
    </citation>
    <scope>NUCLEOTIDE SEQUENCE</scope>
</reference>
<evidence type="ECO:0000259" key="1">
    <source>
        <dbReference type="Pfam" id="PF13966"/>
    </source>
</evidence>
<dbReference type="Pfam" id="PF13966">
    <property type="entry name" value="zf-RVT"/>
    <property type="match status" value="1"/>
</dbReference>
<name>A0ABQ5BXW6_9ASTR</name>
<evidence type="ECO:0000313" key="2">
    <source>
        <dbReference type="EMBL" id="GJT17709.1"/>
    </source>
</evidence>
<evidence type="ECO:0000313" key="3">
    <source>
        <dbReference type="Proteomes" id="UP001151760"/>
    </source>
</evidence>
<dbReference type="EMBL" id="BQNB010013581">
    <property type="protein sequence ID" value="GJT17709.1"/>
    <property type="molecule type" value="Genomic_DNA"/>
</dbReference>
<dbReference type="GO" id="GO:0003964">
    <property type="term" value="F:RNA-directed DNA polymerase activity"/>
    <property type="evidence" value="ECO:0007669"/>
    <property type="project" value="UniProtKB-KW"/>
</dbReference>
<sequence length="226" mass="26216">MIPATVVNGINTDQEFMSLLQHPSSNMLKRLLSGINWNRKRKSNIAEAKKKISATLESNYQGFSRKKLETEETLLFGMIIGLVEQLFKTHFRDYTFLKQARVVQFVIDVLLPHITHISLAPSLTRLLPTRSQADQDELTELITLLSELHLTHALDTWEFIEEPFKNFTVKSMRNHINHMSNPSTSQPIRWNKFLPTKVNILVWRIMNKRVPTRVNLDKRGIDLDSV</sequence>
<protein>
    <submittedName>
        <fullName evidence="2">RNA-directed DNA polymerase, eukaryota, reverse transcriptase zinc-binding domain protein</fullName>
    </submittedName>
</protein>
<dbReference type="InterPro" id="IPR026960">
    <property type="entry name" value="RVT-Znf"/>
</dbReference>
<feature type="domain" description="Reverse transcriptase zinc-binding" evidence="1">
    <location>
        <begin position="167"/>
        <end position="225"/>
    </location>
</feature>
<dbReference type="Proteomes" id="UP001151760">
    <property type="component" value="Unassembled WGS sequence"/>
</dbReference>